<proteinExistence type="predicted"/>
<dbReference type="RefSeq" id="WP_255388944.1">
    <property type="nucleotide sequence ID" value="NZ_CP101508.1"/>
</dbReference>
<dbReference type="InterPro" id="IPR014729">
    <property type="entry name" value="Rossmann-like_a/b/a_fold"/>
</dbReference>
<dbReference type="Gene3D" id="3.40.50.620">
    <property type="entry name" value="HUPs"/>
    <property type="match status" value="1"/>
</dbReference>
<evidence type="ECO:0000313" key="2">
    <source>
        <dbReference type="EMBL" id="UTV27706.1"/>
    </source>
</evidence>
<gene>
    <name evidence="2" type="ORF">NNL38_15715</name>
</gene>
<dbReference type="EMBL" id="CP101508">
    <property type="protein sequence ID" value="UTV27706.1"/>
    <property type="molecule type" value="Genomic_DNA"/>
</dbReference>
<dbReference type="SUPFAM" id="SSF52402">
    <property type="entry name" value="Adenine nucleotide alpha hydrolases-like"/>
    <property type="match status" value="1"/>
</dbReference>
<evidence type="ECO:0000259" key="1">
    <source>
        <dbReference type="Pfam" id="PF00582"/>
    </source>
</evidence>
<reference evidence="2" key="1">
    <citation type="submission" date="2022-07" db="EMBL/GenBank/DDBJ databases">
        <title>Genome sequencing of Photobacterium atrarenae GJH2-4.</title>
        <authorList>
            <person name="Park S.-J."/>
        </authorList>
    </citation>
    <scope>NUCLEOTIDE SEQUENCE</scope>
    <source>
        <strain evidence="2">GJH2-4</strain>
    </source>
</reference>
<dbReference type="InterPro" id="IPR006016">
    <property type="entry name" value="UspA"/>
</dbReference>
<accession>A0ABY5GET3</accession>
<keyword evidence="3" id="KW-1185">Reference proteome</keyword>
<organism evidence="2 3">
    <name type="scientific">Photobacterium atrarenae</name>
    <dbReference type="NCBI Taxonomy" id="865757"/>
    <lineage>
        <taxon>Bacteria</taxon>
        <taxon>Pseudomonadati</taxon>
        <taxon>Pseudomonadota</taxon>
        <taxon>Gammaproteobacteria</taxon>
        <taxon>Vibrionales</taxon>
        <taxon>Vibrionaceae</taxon>
        <taxon>Photobacterium</taxon>
    </lineage>
</organism>
<dbReference type="Proteomes" id="UP001057998">
    <property type="component" value="Chromosome 1"/>
</dbReference>
<sequence>MALYQIVLLAVNPDNLDAHQLMVKAAVIAEQNHAELHVAFVEPGLGNVSFLDAELGLEEAHLDTQATRILQLSALSRRSPYKVRAMHIADGDVAKHLLVLVKQVRANLVVLGVHKSGVQWFGDLSQVLSQQGGCDVLMCH</sequence>
<protein>
    <submittedName>
        <fullName evidence="2">Universal stress protein</fullName>
    </submittedName>
</protein>
<dbReference type="Pfam" id="PF00582">
    <property type="entry name" value="Usp"/>
    <property type="match status" value="1"/>
</dbReference>
<evidence type="ECO:0000313" key="3">
    <source>
        <dbReference type="Proteomes" id="UP001057998"/>
    </source>
</evidence>
<feature type="domain" description="UspA" evidence="1">
    <location>
        <begin position="4"/>
        <end position="140"/>
    </location>
</feature>
<name>A0ABY5GET3_9GAMM</name>